<keyword evidence="1" id="KW-0472">Membrane</keyword>
<organism evidence="2 3">
    <name type="scientific">Chitinophaga arvensicola</name>
    <dbReference type="NCBI Taxonomy" id="29529"/>
    <lineage>
        <taxon>Bacteria</taxon>
        <taxon>Pseudomonadati</taxon>
        <taxon>Bacteroidota</taxon>
        <taxon>Chitinophagia</taxon>
        <taxon>Chitinophagales</taxon>
        <taxon>Chitinophagaceae</taxon>
        <taxon>Chitinophaga</taxon>
    </lineage>
</organism>
<gene>
    <name evidence="2" type="ORF">SAMN04488122_4272</name>
</gene>
<dbReference type="EMBL" id="FOJG01000002">
    <property type="protein sequence ID" value="SEW51512.1"/>
    <property type="molecule type" value="Genomic_DNA"/>
</dbReference>
<dbReference type="RefSeq" id="WP_089897838.1">
    <property type="nucleotide sequence ID" value="NZ_FOJG01000002.1"/>
</dbReference>
<sequence>MDKKSLAKNIFGYIVLAVISFFFVFVWNPFQLAIYSLLTGLLLYVVYNIRRPEKQRLNRSNLEGYLTYAGFTYLLILLLYSVSPYLRVKEFQWTHPAYHSVEGEISDAAYGVYRQKGNLYGYVDISYRYHVADHYIQQQQKAALRFYSFPIFSNTKGDYLKARVKDQFNEIQQERSYVILVNDAQPERSRFFAGQALFYWSGSIMKNFCSGILFMIAVIGGVGLIAYLFRNYKRPAPANRKSLVKMVWMIVLGILGLFFLIYLVLLIYFKSTGKL</sequence>
<keyword evidence="3" id="KW-1185">Reference proteome</keyword>
<name>A0A1I0S6Y8_9BACT</name>
<proteinExistence type="predicted"/>
<dbReference type="OrthoDB" id="707722at2"/>
<accession>A0A1I0S6Y8</accession>
<feature type="transmembrane region" description="Helical" evidence="1">
    <location>
        <begin position="62"/>
        <end position="82"/>
    </location>
</feature>
<dbReference type="AlphaFoldDB" id="A0A1I0S6Y8"/>
<protein>
    <recommendedName>
        <fullName evidence="4">DUF3592 domain-containing protein</fullName>
    </recommendedName>
</protein>
<feature type="transmembrane region" description="Helical" evidence="1">
    <location>
        <begin position="33"/>
        <end position="50"/>
    </location>
</feature>
<feature type="transmembrane region" description="Helical" evidence="1">
    <location>
        <begin position="250"/>
        <end position="269"/>
    </location>
</feature>
<evidence type="ECO:0008006" key="4">
    <source>
        <dbReference type="Google" id="ProtNLM"/>
    </source>
</evidence>
<feature type="transmembrane region" description="Helical" evidence="1">
    <location>
        <begin position="10"/>
        <end position="27"/>
    </location>
</feature>
<dbReference type="Proteomes" id="UP000199310">
    <property type="component" value="Unassembled WGS sequence"/>
</dbReference>
<evidence type="ECO:0000256" key="1">
    <source>
        <dbReference type="SAM" id="Phobius"/>
    </source>
</evidence>
<keyword evidence="1" id="KW-1133">Transmembrane helix</keyword>
<feature type="transmembrane region" description="Helical" evidence="1">
    <location>
        <begin position="204"/>
        <end position="229"/>
    </location>
</feature>
<evidence type="ECO:0000313" key="2">
    <source>
        <dbReference type="EMBL" id="SEW51512.1"/>
    </source>
</evidence>
<reference evidence="3" key="1">
    <citation type="submission" date="2016-10" db="EMBL/GenBank/DDBJ databases">
        <authorList>
            <person name="Varghese N."/>
            <person name="Submissions S."/>
        </authorList>
    </citation>
    <scope>NUCLEOTIDE SEQUENCE [LARGE SCALE GENOMIC DNA]</scope>
    <source>
        <strain evidence="3">DSM 3695</strain>
    </source>
</reference>
<evidence type="ECO:0000313" key="3">
    <source>
        <dbReference type="Proteomes" id="UP000199310"/>
    </source>
</evidence>
<keyword evidence="1" id="KW-0812">Transmembrane</keyword>